<keyword evidence="1" id="KW-0732">Signal</keyword>
<name>A0A914BIL7_PATMI</name>
<dbReference type="GeneID" id="119743603"/>
<accession>A0A914BIL7</accession>
<reference evidence="2" key="1">
    <citation type="submission" date="2022-11" db="UniProtKB">
        <authorList>
            <consortium name="EnsemblMetazoa"/>
        </authorList>
    </citation>
    <scope>IDENTIFICATION</scope>
</reference>
<dbReference type="Proteomes" id="UP000887568">
    <property type="component" value="Unplaced"/>
</dbReference>
<feature type="chain" id="PRO_5038102953" evidence="1">
    <location>
        <begin position="22"/>
        <end position="153"/>
    </location>
</feature>
<protein>
    <submittedName>
        <fullName evidence="2">Uncharacterized protein</fullName>
    </submittedName>
</protein>
<feature type="signal peptide" evidence="1">
    <location>
        <begin position="1"/>
        <end position="21"/>
    </location>
</feature>
<organism evidence="2 3">
    <name type="scientific">Patiria miniata</name>
    <name type="common">Bat star</name>
    <name type="synonym">Asterina miniata</name>
    <dbReference type="NCBI Taxonomy" id="46514"/>
    <lineage>
        <taxon>Eukaryota</taxon>
        <taxon>Metazoa</taxon>
        <taxon>Echinodermata</taxon>
        <taxon>Eleutherozoa</taxon>
        <taxon>Asterozoa</taxon>
        <taxon>Asteroidea</taxon>
        <taxon>Valvatacea</taxon>
        <taxon>Valvatida</taxon>
        <taxon>Asterinidae</taxon>
        <taxon>Patiria</taxon>
    </lineage>
</organism>
<proteinExistence type="predicted"/>
<dbReference type="RefSeq" id="XP_038075944.1">
    <property type="nucleotide sequence ID" value="XM_038220016.1"/>
</dbReference>
<dbReference type="EnsemblMetazoa" id="XM_038220016.1">
    <property type="protein sequence ID" value="XP_038075944.1"/>
    <property type="gene ID" value="LOC119743603"/>
</dbReference>
<dbReference type="OrthoDB" id="10164066at2759"/>
<evidence type="ECO:0000313" key="3">
    <source>
        <dbReference type="Proteomes" id="UP000887568"/>
    </source>
</evidence>
<sequence length="153" mass="17524">MFRFLTVSLALCLILTGAVQGWPNRENELLKRLIHELKEIKEGKREECQGNLKDLKEYEKYLCLGRSCSYIVLSGERVLDVEYDERDDTKITINVRDKDNKLLDSKSQTNFQLPFSMDFPKGGTDYRVTVSAVTSVFDKLAYVMSACVDLSPI</sequence>
<keyword evidence="3" id="KW-1185">Reference proteome</keyword>
<evidence type="ECO:0000256" key="1">
    <source>
        <dbReference type="SAM" id="SignalP"/>
    </source>
</evidence>
<dbReference type="AlphaFoldDB" id="A0A914BIL7"/>
<evidence type="ECO:0000313" key="2">
    <source>
        <dbReference type="EnsemblMetazoa" id="XP_038075944.1"/>
    </source>
</evidence>